<dbReference type="EMBL" id="BPLR01001403">
    <property type="protein sequence ID" value="GIZ02158.1"/>
    <property type="molecule type" value="Genomic_DNA"/>
</dbReference>
<dbReference type="AlphaFoldDB" id="A0AAV4Y4A2"/>
<sequence>MCGGWKGEGYQITVFGVPEEVSDSLSRHSVRQERFRHVGAPYSVVYQNELMKQLSRTPASPFPFQYFTFQGNFCSEVNATQRVKGAYPGGRGPKSNPPLLTMTNPNPSEVNSHFHITVEALTVG</sequence>
<accession>A0AAV4Y4A2</accession>
<evidence type="ECO:0000313" key="2">
    <source>
        <dbReference type="Proteomes" id="UP001054945"/>
    </source>
</evidence>
<evidence type="ECO:0000313" key="1">
    <source>
        <dbReference type="EMBL" id="GIZ02158.1"/>
    </source>
</evidence>
<comment type="caution">
    <text evidence="1">The sequence shown here is derived from an EMBL/GenBank/DDBJ whole genome shotgun (WGS) entry which is preliminary data.</text>
</comment>
<keyword evidence="2" id="KW-1185">Reference proteome</keyword>
<proteinExistence type="predicted"/>
<dbReference type="Proteomes" id="UP001054945">
    <property type="component" value="Unassembled WGS sequence"/>
</dbReference>
<protein>
    <submittedName>
        <fullName evidence="1">Uncharacterized protein</fullName>
    </submittedName>
</protein>
<organism evidence="1 2">
    <name type="scientific">Caerostris extrusa</name>
    <name type="common">Bark spider</name>
    <name type="synonym">Caerostris bankana</name>
    <dbReference type="NCBI Taxonomy" id="172846"/>
    <lineage>
        <taxon>Eukaryota</taxon>
        <taxon>Metazoa</taxon>
        <taxon>Ecdysozoa</taxon>
        <taxon>Arthropoda</taxon>
        <taxon>Chelicerata</taxon>
        <taxon>Arachnida</taxon>
        <taxon>Araneae</taxon>
        <taxon>Araneomorphae</taxon>
        <taxon>Entelegynae</taxon>
        <taxon>Araneoidea</taxon>
        <taxon>Araneidae</taxon>
        <taxon>Caerostris</taxon>
    </lineage>
</organism>
<gene>
    <name evidence="1" type="ORF">CEXT_793741</name>
</gene>
<name>A0AAV4Y4A2_CAEEX</name>
<reference evidence="1 2" key="1">
    <citation type="submission" date="2021-06" db="EMBL/GenBank/DDBJ databases">
        <title>Caerostris extrusa draft genome.</title>
        <authorList>
            <person name="Kono N."/>
            <person name="Arakawa K."/>
        </authorList>
    </citation>
    <scope>NUCLEOTIDE SEQUENCE [LARGE SCALE GENOMIC DNA]</scope>
</reference>